<accession>A0A517VA19</accession>
<dbReference type="KEGG" id="gax:Pan161_14930"/>
<dbReference type="Proteomes" id="UP000316855">
    <property type="component" value="Chromosome"/>
</dbReference>
<keyword evidence="2" id="KW-1185">Reference proteome</keyword>
<dbReference type="EMBL" id="CP036343">
    <property type="protein sequence ID" value="QDT89860.1"/>
    <property type="molecule type" value="Genomic_DNA"/>
</dbReference>
<evidence type="ECO:0000313" key="1">
    <source>
        <dbReference type="EMBL" id="QDT89860.1"/>
    </source>
</evidence>
<protein>
    <submittedName>
        <fullName evidence="1">Uncharacterized protein</fullName>
    </submittedName>
</protein>
<dbReference type="RefSeq" id="WP_145225415.1">
    <property type="nucleotide sequence ID" value="NZ_CP036343.1"/>
</dbReference>
<proteinExistence type="predicted"/>
<evidence type="ECO:0000313" key="2">
    <source>
        <dbReference type="Proteomes" id="UP000316855"/>
    </source>
</evidence>
<organism evidence="1 2">
    <name type="scientific">Gimesia algae</name>
    <dbReference type="NCBI Taxonomy" id="2527971"/>
    <lineage>
        <taxon>Bacteria</taxon>
        <taxon>Pseudomonadati</taxon>
        <taxon>Planctomycetota</taxon>
        <taxon>Planctomycetia</taxon>
        <taxon>Planctomycetales</taxon>
        <taxon>Planctomycetaceae</taxon>
        <taxon>Gimesia</taxon>
    </lineage>
</organism>
<dbReference type="AlphaFoldDB" id="A0A517VA19"/>
<dbReference type="OrthoDB" id="290416at2"/>
<sequence length="103" mass="11055">MSPTKIFTWLCIGSLCFSTLSSSKGNQGGAQIPKESATLSVVQTPDGPQLKIKVGDLVCTTPQLTARRNNGEPWTIKPVGGQIEMRRGTEVTAGPIIKVLLRF</sequence>
<name>A0A517VA19_9PLAN</name>
<reference evidence="1 2" key="1">
    <citation type="submission" date="2019-02" db="EMBL/GenBank/DDBJ databases">
        <title>Deep-cultivation of Planctomycetes and their phenomic and genomic characterization uncovers novel biology.</title>
        <authorList>
            <person name="Wiegand S."/>
            <person name="Jogler M."/>
            <person name="Boedeker C."/>
            <person name="Pinto D."/>
            <person name="Vollmers J."/>
            <person name="Rivas-Marin E."/>
            <person name="Kohn T."/>
            <person name="Peeters S.H."/>
            <person name="Heuer A."/>
            <person name="Rast P."/>
            <person name="Oberbeckmann S."/>
            <person name="Bunk B."/>
            <person name="Jeske O."/>
            <person name="Meyerdierks A."/>
            <person name="Storesund J.E."/>
            <person name="Kallscheuer N."/>
            <person name="Luecker S."/>
            <person name="Lage O.M."/>
            <person name="Pohl T."/>
            <person name="Merkel B.J."/>
            <person name="Hornburger P."/>
            <person name="Mueller R.-W."/>
            <person name="Bruemmer F."/>
            <person name="Labrenz M."/>
            <person name="Spormann A.M."/>
            <person name="Op den Camp H."/>
            <person name="Overmann J."/>
            <person name="Amann R."/>
            <person name="Jetten M.S.M."/>
            <person name="Mascher T."/>
            <person name="Medema M.H."/>
            <person name="Devos D.P."/>
            <person name="Kaster A.-K."/>
            <person name="Ovreas L."/>
            <person name="Rohde M."/>
            <person name="Galperin M.Y."/>
            <person name="Jogler C."/>
        </authorList>
    </citation>
    <scope>NUCLEOTIDE SEQUENCE [LARGE SCALE GENOMIC DNA]</scope>
    <source>
        <strain evidence="1 2">Pan161</strain>
    </source>
</reference>
<gene>
    <name evidence="1" type="ORF">Pan161_14930</name>
</gene>